<evidence type="ECO:0000256" key="2">
    <source>
        <dbReference type="ARBA" id="ARBA00022679"/>
    </source>
</evidence>
<keyword evidence="3" id="KW-0479">Metal-binding</keyword>
<name>A0A024TNC1_9STRA</name>
<proteinExistence type="predicted"/>
<evidence type="ECO:0000256" key="4">
    <source>
        <dbReference type="ARBA" id="ARBA00022741"/>
    </source>
</evidence>
<dbReference type="eggNOG" id="KOG0230">
    <property type="taxonomic scope" value="Eukaryota"/>
</dbReference>
<gene>
    <name evidence="14" type="ORF">H310_10976</name>
</gene>
<evidence type="ECO:0000256" key="8">
    <source>
        <dbReference type="ARBA" id="ARBA00022840"/>
    </source>
</evidence>
<dbReference type="InterPro" id="IPR027409">
    <property type="entry name" value="GroEL-like_apical_dom_sf"/>
</dbReference>
<dbReference type="PANTHER" id="PTHR45748:SF7">
    <property type="entry name" value="1-PHOSPHATIDYLINOSITOL 3-PHOSPHATE 5-KINASE-RELATED"/>
    <property type="match status" value="1"/>
</dbReference>
<dbReference type="SMART" id="SM00330">
    <property type="entry name" value="PIPKc"/>
    <property type="match status" value="1"/>
</dbReference>
<dbReference type="EC" id="2.7.1.150" evidence="1"/>
<organism evidence="14">
    <name type="scientific">Aphanomyces invadans</name>
    <dbReference type="NCBI Taxonomy" id="157072"/>
    <lineage>
        <taxon>Eukaryota</taxon>
        <taxon>Sar</taxon>
        <taxon>Stramenopiles</taxon>
        <taxon>Oomycota</taxon>
        <taxon>Saprolegniomycetes</taxon>
        <taxon>Saprolegniales</taxon>
        <taxon>Verrucalvaceae</taxon>
        <taxon>Aphanomyces</taxon>
    </lineage>
</organism>
<dbReference type="EMBL" id="KI913980">
    <property type="protein sequence ID" value="ETV95508.1"/>
    <property type="molecule type" value="Genomic_DNA"/>
</dbReference>
<keyword evidence="4 10" id="KW-0547">Nucleotide-binding</keyword>
<dbReference type="InterPro" id="IPR027484">
    <property type="entry name" value="PInositol-4-P-5-kinase_N"/>
</dbReference>
<dbReference type="InterPro" id="IPR011011">
    <property type="entry name" value="Znf_FYVE_PHD"/>
</dbReference>
<evidence type="ECO:0000256" key="1">
    <source>
        <dbReference type="ARBA" id="ARBA00012009"/>
    </source>
</evidence>
<dbReference type="Pfam" id="PF01363">
    <property type="entry name" value="FYVE"/>
    <property type="match status" value="1"/>
</dbReference>
<evidence type="ECO:0000256" key="3">
    <source>
        <dbReference type="ARBA" id="ARBA00022723"/>
    </source>
</evidence>
<dbReference type="InterPro" id="IPR044769">
    <property type="entry name" value="PIKfyve_PIPKc"/>
</dbReference>
<dbReference type="GO" id="GO:0005524">
    <property type="term" value="F:ATP binding"/>
    <property type="evidence" value="ECO:0007669"/>
    <property type="project" value="UniProtKB-UniRule"/>
</dbReference>
<dbReference type="Pfam" id="PF01504">
    <property type="entry name" value="PIP5K"/>
    <property type="match status" value="2"/>
</dbReference>
<keyword evidence="2 10" id="KW-0808">Transferase</keyword>
<protein>
    <recommendedName>
        <fullName evidence="1">1-phosphatidylinositol-3-phosphate 5-kinase</fullName>
        <ecNumber evidence="1">2.7.1.150</ecNumber>
    </recommendedName>
</protein>
<dbReference type="CDD" id="cd17300">
    <property type="entry name" value="PIPKc_PIKfyve"/>
    <property type="match status" value="1"/>
</dbReference>
<reference evidence="14" key="1">
    <citation type="submission" date="2013-12" db="EMBL/GenBank/DDBJ databases">
        <title>The Genome Sequence of Aphanomyces invadans NJM9701.</title>
        <authorList>
            <consortium name="The Broad Institute Genomics Platform"/>
            <person name="Russ C."/>
            <person name="Tyler B."/>
            <person name="van West P."/>
            <person name="Dieguez-Uribeondo J."/>
            <person name="Young S.K."/>
            <person name="Zeng Q."/>
            <person name="Gargeya S."/>
            <person name="Fitzgerald M."/>
            <person name="Abouelleil A."/>
            <person name="Alvarado L."/>
            <person name="Chapman S.B."/>
            <person name="Gainer-Dewar J."/>
            <person name="Goldberg J."/>
            <person name="Griggs A."/>
            <person name="Gujja S."/>
            <person name="Hansen M."/>
            <person name="Howarth C."/>
            <person name="Imamovic A."/>
            <person name="Ireland A."/>
            <person name="Larimer J."/>
            <person name="McCowan C."/>
            <person name="Murphy C."/>
            <person name="Pearson M."/>
            <person name="Poon T.W."/>
            <person name="Priest M."/>
            <person name="Roberts A."/>
            <person name="Saif S."/>
            <person name="Shea T."/>
            <person name="Sykes S."/>
            <person name="Wortman J."/>
            <person name="Nusbaum C."/>
            <person name="Birren B."/>
        </authorList>
    </citation>
    <scope>NUCLEOTIDE SEQUENCE [LARGE SCALE GENOMIC DNA]</scope>
    <source>
        <strain evidence="14">NJM9701</strain>
    </source>
</reference>
<accession>A0A024TNC1</accession>
<keyword evidence="7" id="KW-0862">Zinc</keyword>
<dbReference type="OrthoDB" id="158357at2759"/>
<evidence type="ECO:0000256" key="9">
    <source>
        <dbReference type="PROSITE-ProRule" id="PRU00091"/>
    </source>
</evidence>
<dbReference type="GeneID" id="20088026"/>
<dbReference type="STRING" id="157072.A0A024TNC1"/>
<feature type="domain" description="PIPK" evidence="13">
    <location>
        <begin position="1189"/>
        <end position="1517"/>
    </location>
</feature>
<dbReference type="VEuPathDB" id="FungiDB:H310_10976"/>
<dbReference type="SUPFAM" id="SSF52029">
    <property type="entry name" value="GroEL apical domain-like"/>
    <property type="match status" value="1"/>
</dbReference>
<evidence type="ECO:0000259" key="13">
    <source>
        <dbReference type="PROSITE" id="PS51455"/>
    </source>
</evidence>
<evidence type="ECO:0000256" key="6">
    <source>
        <dbReference type="ARBA" id="ARBA00022777"/>
    </source>
</evidence>
<feature type="region of interest" description="Disordered" evidence="11">
    <location>
        <begin position="32"/>
        <end position="51"/>
    </location>
</feature>
<dbReference type="PROSITE" id="PS50178">
    <property type="entry name" value="ZF_FYVE"/>
    <property type="match status" value="1"/>
</dbReference>
<sequence>MASLHGTSSSLDSKIMIELATKNSSFPIDVVPSLSPTSSRPNASQAPENPLFAKHSPAEKRLTSFPQPGLVSDVEDLLDERTQRSSGPRLSPVAVPPPSLPLIIPTVLSPAKRGAATSPHTRQTWMPDKVCKVCSDCGESFNIFRRRHHCRGCGHIFCHSCSPYAVESIEQGVKTHVRICKRCHMNHSSSAINTTEVAMDFPPGLMSPIVSQTVFDYGNVAGFDLEFDPSDTVLPSVVDTSDTAQRSNSLYAHLFRRPSSELASALKAIHDAEEHLEKSASSMLDMVDEESGGRGSMSQDQHWHRDHLDCQSPPLSSTKSRLSARHSFTEGMDGCQGLWADHPDHIEAPVEPTPCTPFEAHQMAGRRQLRKLLVRGLDTAVDSLLPDAKDRVAVQDELERVIDETTDLLIRATYNRNAADGMFNHQDMLHIKTIAEVPDDVPSTDTRSTYTGQVIHGIVCRKNVSHKKAPRMLENPRVLLLGGSIVTDRESLKLTKFEDLLNDEAVYAQQLVDKILAVKPSVVFVEQSVSRLAQDQLQLHNIALVLKVKEATLRRLERLTRAKMVPSIDTMQPDDTSVVGTACGSFAVMPMRVADLTKEPGGWKRDSILIVDGCDASAGCTILLKGPNKAVLRALKALVLQLVPRAYDLMLRAEALADLAYPVRSNLADDEPDDKWTFQVIKYMLKHRDEVHKPKFSQCSRPQPHEVAFYSKHDKALGSYLQKEGIDSSTKCQVPNCKVPLIEHLEAYSFFNGTVLISTEHLPDVARTEIERTEGQHAAAAASDNQPLERSGTCMDDDSTGPTIFFWRHCRECSKMVMPPRLLPVTTLKFSFARFLETIFNVPGPQSMPGHGPSELCTVYESIPLESSDDSAATTLLANKGQASETSRHDQDPRDCICPHDGQTQHLLYFKCGKRAIRVEYMHDEPWSIKHDKCLHFDQNWYVAHQRQQAADLKQAMANHFAVLYAKLRTLPPSSREVMCLELLMKTAQKTYMNELTDLMEHGEVVHASSVVRSAACVWFDDDSFQVDANTVRRAFYHSCCDWSVMVHKITKSLSANATPLDTSPPSNDIAPVGDVDGMPATPLAQSARVELDALGLDTSSTEGAPVEGDLPPLPPISVKELSTGEMTPPVTMSSPSPMSWTTALSNSLGAILLGDKKPMDTLALDPHHAVPDVFAGGHPFLPVGANDRVVYVYDHLRFSFVTYALNSSEYLNETTAIRAALEHDHVGEFLTSPVDTTVKLKVSSSDVEFTCQVHYALQFEALRCMFYGGLVDFVRSLATSQHWSAKGGKSGATFFRTSDDRFVIKYISQVELQSFLASALSYFAYIGKVEAESANSVLCKLVGVYTVTTKKWTEHLVVMENIFCNAPHVDQVFDLKGSTRNRYLVTHDAHPDVLLDGNFLERHLGLPCPLHCRSYTKLVDAIRNDARFLSDNNIMDYSLVIGYASNVPVANDDKTVTTTNRVLLVGIIDYLRHFDFLKRMESVGKSVTMIAGQAAPTVVQPKQYARRFVDAIEQTYFMPVPSFTESVETP</sequence>
<feature type="region of interest" description="Disordered" evidence="11">
    <location>
        <begin position="773"/>
        <end position="792"/>
    </location>
</feature>
<dbReference type="InterPro" id="IPR017455">
    <property type="entry name" value="Znf_FYVE-rel"/>
</dbReference>
<dbReference type="GO" id="GO:0000285">
    <property type="term" value="F:1-phosphatidylinositol-3-phosphate 5-kinase activity"/>
    <property type="evidence" value="ECO:0007669"/>
    <property type="project" value="UniProtKB-EC"/>
</dbReference>
<feature type="domain" description="FYVE-type" evidence="12">
    <location>
        <begin position="128"/>
        <end position="188"/>
    </location>
</feature>
<keyword evidence="6 10" id="KW-0418">Kinase</keyword>
<evidence type="ECO:0000313" key="14">
    <source>
        <dbReference type="EMBL" id="ETV95508.1"/>
    </source>
</evidence>
<dbReference type="InterPro" id="IPR013083">
    <property type="entry name" value="Znf_RING/FYVE/PHD"/>
</dbReference>
<dbReference type="SUPFAM" id="SSF57903">
    <property type="entry name" value="FYVE/PHD zinc finger"/>
    <property type="match status" value="1"/>
</dbReference>
<dbReference type="Gene3D" id="3.30.800.10">
    <property type="entry name" value="Phosphatidylinositol Phosphate Kinase II Beta"/>
    <property type="match status" value="1"/>
</dbReference>
<keyword evidence="8 10" id="KW-0067">ATP-binding</keyword>
<dbReference type="Pfam" id="PF00118">
    <property type="entry name" value="Cpn60_TCP1"/>
    <property type="match status" value="1"/>
</dbReference>
<dbReference type="Gene3D" id="3.30.810.10">
    <property type="entry name" value="2-Layer Sandwich"/>
    <property type="match status" value="1"/>
</dbReference>
<evidence type="ECO:0000256" key="10">
    <source>
        <dbReference type="PROSITE-ProRule" id="PRU00781"/>
    </source>
</evidence>
<evidence type="ECO:0000256" key="5">
    <source>
        <dbReference type="ARBA" id="ARBA00022771"/>
    </source>
</evidence>
<dbReference type="GO" id="GO:0010008">
    <property type="term" value="C:endosome membrane"/>
    <property type="evidence" value="ECO:0007669"/>
    <property type="project" value="TreeGrafter"/>
</dbReference>
<dbReference type="InterPro" id="IPR002423">
    <property type="entry name" value="Cpn60/GroEL/TCP-1"/>
</dbReference>
<dbReference type="Gene3D" id="3.50.7.10">
    <property type="entry name" value="GroEL"/>
    <property type="match status" value="1"/>
</dbReference>
<dbReference type="GO" id="GO:0008270">
    <property type="term" value="F:zinc ion binding"/>
    <property type="evidence" value="ECO:0007669"/>
    <property type="project" value="UniProtKB-KW"/>
</dbReference>
<dbReference type="RefSeq" id="XP_008875701.1">
    <property type="nucleotide sequence ID" value="XM_008877479.1"/>
</dbReference>
<evidence type="ECO:0000259" key="12">
    <source>
        <dbReference type="PROSITE" id="PS50178"/>
    </source>
</evidence>
<dbReference type="PANTHER" id="PTHR45748">
    <property type="entry name" value="1-PHOSPHATIDYLINOSITOL 3-PHOSPHATE 5-KINASE-RELATED"/>
    <property type="match status" value="1"/>
</dbReference>
<evidence type="ECO:0000256" key="11">
    <source>
        <dbReference type="SAM" id="MobiDB-lite"/>
    </source>
</evidence>
<feature type="compositionally biased region" description="Polar residues" evidence="11">
    <location>
        <begin position="34"/>
        <end position="47"/>
    </location>
</feature>
<dbReference type="SUPFAM" id="SSF56104">
    <property type="entry name" value="SAICAR synthase-like"/>
    <property type="match status" value="1"/>
</dbReference>
<dbReference type="Gene3D" id="3.30.40.10">
    <property type="entry name" value="Zinc/RING finger domain, C3HC4 (zinc finger)"/>
    <property type="match status" value="1"/>
</dbReference>
<dbReference type="SMART" id="SM00064">
    <property type="entry name" value="FYVE"/>
    <property type="match status" value="1"/>
</dbReference>
<keyword evidence="5 9" id="KW-0863">Zinc-finger</keyword>
<dbReference type="FunFam" id="3.50.7.10:FF:000007">
    <property type="entry name" value="1-phosphatidylinositol 3-phosphate 5-kinase isoform X1"/>
    <property type="match status" value="1"/>
</dbReference>
<dbReference type="InterPro" id="IPR027483">
    <property type="entry name" value="PInositol-4-P-4/5-kinase_C_sf"/>
</dbReference>
<dbReference type="InterPro" id="IPR000306">
    <property type="entry name" value="Znf_FYVE"/>
</dbReference>
<dbReference type="GO" id="GO:0046854">
    <property type="term" value="P:phosphatidylinositol phosphate biosynthetic process"/>
    <property type="evidence" value="ECO:0007669"/>
    <property type="project" value="TreeGrafter"/>
</dbReference>
<evidence type="ECO:0000256" key="7">
    <source>
        <dbReference type="ARBA" id="ARBA00022833"/>
    </source>
</evidence>
<dbReference type="InterPro" id="IPR002498">
    <property type="entry name" value="PInositol-4-P-4/5-kinase_core"/>
</dbReference>
<dbReference type="PROSITE" id="PS51455">
    <property type="entry name" value="PIPK"/>
    <property type="match status" value="1"/>
</dbReference>